<name>A0A8H3ZFF0_VENIN</name>
<evidence type="ECO:0000313" key="2">
    <source>
        <dbReference type="EMBL" id="KAE9991287.1"/>
    </source>
</evidence>
<accession>A0A8H3ZFF0</accession>
<evidence type="ECO:0000259" key="1">
    <source>
        <dbReference type="Pfam" id="PF01755"/>
    </source>
</evidence>
<keyword evidence="3" id="KW-1185">Reference proteome</keyword>
<organism evidence="2 3">
    <name type="scientific">Venturia inaequalis</name>
    <name type="common">Apple scab fungus</name>
    <dbReference type="NCBI Taxonomy" id="5025"/>
    <lineage>
        <taxon>Eukaryota</taxon>
        <taxon>Fungi</taxon>
        <taxon>Dikarya</taxon>
        <taxon>Ascomycota</taxon>
        <taxon>Pezizomycotina</taxon>
        <taxon>Dothideomycetes</taxon>
        <taxon>Pleosporomycetidae</taxon>
        <taxon>Venturiales</taxon>
        <taxon>Venturiaceae</taxon>
        <taxon>Venturia</taxon>
    </lineage>
</organism>
<dbReference type="OrthoDB" id="47375at2759"/>
<reference evidence="2 3" key="1">
    <citation type="submission" date="2019-07" db="EMBL/GenBank/DDBJ databases">
        <title>Venturia inaequalis Genome Resource.</title>
        <authorList>
            <person name="Lichtner F.J."/>
        </authorList>
    </citation>
    <scope>NUCLEOTIDE SEQUENCE [LARGE SCALE GENOMIC DNA]</scope>
    <source>
        <strain evidence="2 3">DMI_063113</strain>
    </source>
</reference>
<feature type="domain" description="Glycosyl transferase family 25" evidence="1">
    <location>
        <begin position="27"/>
        <end position="190"/>
    </location>
</feature>
<comment type="caution">
    <text evidence="2">The sequence shown here is derived from an EMBL/GenBank/DDBJ whole genome shotgun (WGS) entry which is preliminary data.</text>
</comment>
<gene>
    <name evidence="2" type="ORF">EG327_000176</name>
</gene>
<dbReference type="Pfam" id="PF01755">
    <property type="entry name" value="Glyco_transf_25"/>
    <property type="match status" value="1"/>
</dbReference>
<proteinExistence type="predicted"/>
<dbReference type="EMBL" id="WNWR01000101">
    <property type="protein sequence ID" value="KAE9991287.1"/>
    <property type="molecule type" value="Genomic_DNA"/>
</dbReference>
<dbReference type="AlphaFoldDB" id="A0A8H3ZFF0"/>
<dbReference type="InterPro" id="IPR002654">
    <property type="entry name" value="Glyco_trans_25"/>
</dbReference>
<dbReference type="Proteomes" id="UP000490939">
    <property type="component" value="Unassembled WGS sequence"/>
</dbReference>
<evidence type="ECO:0000313" key="3">
    <source>
        <dbReference type="Proteomes" id="UP000490939"/>
    </source>
</evidence>
<protein>
    <recommendedName>
        <fullName evidence="1">Glycosyl transferase family 25 domain-containing protein</fullName>
    </recommendedName>
</protein>
<sequence length="271" mass="30357">MVPASTAEDVHNKSMPLSWSMGKSPALGCWRSHANVWRKIINEDIATAIILEDDADWDVNVKEQMFLQSQAILSNPNLVTNDNSVENGKPYRDDWDIFFLGACGVSPHVNKTANVGPYLVVKDPFMEERRKLTPTFIDSLNHFGVHEEGERVLFRASATLCTTGYAVSKKGAGRLLYHIGWKDFSSPVDNEMSWRIEDGSVRGITTAPAIFAMFKTNSSRDSDIQTFKSSNKKVANADGHTPQIRESARVAMKDFYAHETPAEEYWEHSGL</sequence>